<evidence type="ECO:0000256" key="4">
    <source>
        <dbReference type="ARBA" id="ARBA00022729"/>
    </source>
</evidence>
<dbReference type="RefSeq" id="WP_007412756.1">
    <property type="nucleotide sequence ID" value="NZ_ABOX02000001.1"/>
</dbReference>
<dbReference type="SUPFAM" id="SSF82171">
    <property type="entry name" value="DPP6 N-terminal domain-like"/>
    <property type="match status" value="2"/>
</dbReference>
<accession>B9XAA8</accession>
<dbReference type="Pfam" id="PF07676">
    <property type="entry name" value="PD40"/>
    <property type="match status" value="5"/>
</dbReference>
<evidence type="ECO:0008006" key="8">
    <source>
        <dbReference type="Google" id="ProtNLM"/>
    </source>
</evidence>
<comment type="similarity">
    <text evidence="2">Belongs to the TolB family.</text>
</comment>
<protein>
    <recommendedName>
        <fullName evidence="8">WD40 domain protein beta Propeller</fullName>
    </recommendedName>
</protein>
<proteinExistence type="inferred from homology"/>
<name>B9XAA8_PEDPL</name>
<dbReference type="Pfam" id="PF18884">
    <property type="entry name" value="TSP3_bac"/>
    <property type="match status" value="2"/>
</dbReference>
<dbReference type="STRING" id="320771.Cflav_PD6084"/>
<sequence length="1049" mass="110339" precursor="true">MKNVSSISSALGMLMLTNFLTLATSALPLQFVSSPDSSLVSSSGSGDSRSPIISADGRYVLFSSRANNLTTNNAVATTFSQNVYLRDRLNQTTTLISVNLAGTGGNGDSTAIEISTNGQYVLFESSASDLVANDTNNASDVFVRNLLTSTTTLASVSTNGTVANGASRSSAMTPDGHFVAFASSANNLTAQDTNNIADIFVRDLQLGTTKLATPKAMASAASPAYGPFSELPDITPDGRYVAFFSNATNLVAGVTNIGEIYVRDLVAGTTSLASTNAHQLMQSIAGTNRTISYNHTISQDGSILVYEASPLTTAGNSYGVIFRHNLQTGLTLVINTNAARVALGEEAIDRTLEMTPDGRFIAYATKNTLFPGTTNTAVYVWDAQLGTNILVSADQSHSVSSAASWPAITPSGQFVAFISSNLTPDSLDGLGHIYLRNLQSSTTTLLDVKQTGLGAFVPFATLPRISDDGRFVAFDTSSPNLVSNDNNAAYDVFVRDTTSQITELTSSILPSLPALSANGPSSLSGYPISTNGRYVAFYSEASNLVPNDTNGFRDVFIHDRISGTNVLVSVAVGGAGANGLSTEPSISADGRYVAFSSTATNLVSGDTNKFSDVFVRDLVTGSTSLISIGTNGLPSGNGDSSAPIISADGQYVLFRSKASNLAPGPYSSGTENLFFRDRQANKTYAVTTAGVSKTAMTPDGRFVTFGAGSTVLVWSGQGHTNVFTASATGTTTGVAISPDGHHIAFSYFLSLTSYIYIADVVAKTNKNINTASATSVSKLQFSSDGRYLVYTAPAVGKSQIYLYDFVTGTNILVSRDFSSSLAANGNSDSPALSPDGRFIAYRSSANNLVPGDSNGYPDLFLYDSFGGSTTLVSLSQTGNSTANNRSLYPVFSPDGQTLFFQSWASDLTTQDYNLSEDIFALNLGVSTFTDTDGDGMDDVWEMQHFGTLARDGTGDFDGDGATDLFEFQTGTDPGNPNSFFHGQLVFGASPTLFWTVAPGKAYRVQYKDSLSDADWKDYNGSIAISGNQASATDTATAAGQRFYRILTSN</sequence>
<reference evidence="6 7" key="1">
    <citation type="journal article" date="2011" name="J. Bacteriol.">
        <title>Genome sequence of 'Pedosphaera parvula' Ellin514, an aerobic Verrucomicrobial isolate from pasture soil.</title>
        <authorList>
            <person name="Kant R."/>
            <person name="van Passel M.W."/>
            <person name="Sangwan P."/>
            <person name="Palva A."/>
            <person name="Lucas S."/>
            <person name="Copeland A."/>
            <person name="Lapidus A."/>
            <person name="Glavina Del Rio T."/>
            <person name="Dalin E."/>
            <person name="Tice H."/>
            <person name="Bruce D."/>
            <person name="Goodwin L."/>
            <person name="Pitluck S."/>
            <person name="Chertkov O."/>
            <person name="Larimer F.W."/>
            <person name="Land M.L."/>
            <person name="Hauser L."/>
            <person name="Brettin T.S."/>
            <person name="Detter J.C."/>
            <person name="Han S."/>
            <person name="de Vos W.M."/>
            <person name="Janssen P.H."/>
            <person name="Smidt H."/>
        </authorList>
    </citation>
    <scope>NUCLEOTIDE SEQUENCE [LARGE SCALE GENOMIC DNA]</scope>
    <source>
        <strain evidence="6 7">Ellin514</strain>
    </source>
</reference>
<comment type="subcellular location">
    <subcellularLocation>
        <location evidence="1">Secreted</location>
    </subcellularLocation>
</comment>
<dbReference type="PANTHER" id="PTHR36842:SF1">
    <property type="entry name" value="PROTEIN TOLB"/>
    <property type="match status" value="1"/>
</dbReference>
<evidence type="ECO:0000313" key="7">
    <source>
        <dbReference type="Proteomes" id="UP000003688"/>
    </source>
</evidence>
<keyword evidence="7" id="KW-1185">Reference proteome</keyword>
<comment type="caution">
    <text evidence="6">The sequence shown here is derived from an EMBL/GenBank/DDBJ whole genome shotgun (WGS) entry which is preliminary data.</text>
</comment>
<dbReference type="EMBL" id="ABOX02000001">
    <property type="protein sequence ID" value="EEF63449.1"/>
    <property type="molecule type" value="Genomic_DNA"/>
</dbReference>
<dbReference type="InterPro" id="IPR011659">
    <property type="entry name" value="WD40"/>
</dbReference>
<evidence type="ECO:0000256" key="1">
    <source>
        <dbReference type="ARBA" id="ARBA00004613"/>
    </source>
</evidence>
<keyword evidence="3" id="KW-0964">Secreted</keyword>
<keyword evidence="4" id="KW-0732">Signal</keyword>
<dbReference type="InterPro" id="IPR011042">
    <property type="entry name" value="6-blade_b-propeller_TolB-like"/>
</dbReference>
<evidence type="ECO:0000256" key="3">
    <source>
        <dbReference type="ARBA" id="ARBA00022525"/>
    </source>
</evidence>
<keyword evidence="5" id="KW-0106">Calcium</keyword>
<organism evidence="6 7">
    <name type="scientific">Pedosphaera parvula (strain Ellin514)</name>
    <dbReference type="NCBI Taxonomy" id="320771"/>
    <lineage>
        <taxon>Bacteria</taxon>
        <taxon>Pseudomonadati</taxon>
        <taxon>Verrucomicrobiota</taxon>
        <taxon>Pedosphaerae</taxon>
        <taxon>Pedosphaerales</taxon>
        <taxon>Pedosphaeraceae</taxon>
        <taxon>Pedosphaera</taxon>
    </lineage>
</organism>
<evidence type="ECO:0000313" key="6">
    <source>
        <dbReference type="EMBL" id="EEF63449.1"/>
    </source>
</evidence>
<evidence type="ECO:0000256" key="2">
    <source>
        <dbReference type="ARBA" id="ARBA00009820"/>
    </source>
</evidence>
<dbReference type="OrthoDB" id="9812921at2"/>
<dbReference type="PANTHER" id="PTHR36842">
    <property type="entry name" value="PROTEIN TOLB HOMOLOG"/>
    <property type="match status" value="1"/>
</dbReference>
<evidence type="ECO:0000256" key="5">
    <source>
        <dbReference type="ARBA" id="ARBA00022837"/>
    </source>
</evidence>
<dbReference type="AlphaFoldDB" id="B9XAA8"/>
<gene>
    <name evidence="6" type="ORF">Cflav_PD6084</name>
</gene>
<dbReference type="Gene3D" id="2.120.10.30">
    <property type="entry name" value="TolB, C-terminal domain"/>
    <property type="match status" value="4"/>
</dbReference>
<dbReference type="Proteomes" id="UP000003688">
    <property type="component" value="Unassembled WGS sequence"/>
</dbReference>
<dbReference type="InterPro" id="IPR059100">
    <property type="entry name" value="TSP3_bac"/>
</dbReference>